<protein>
    <submittedName>
        <fullName evidence="2">A/B superfamily hydrolase</fullName>
    </submittedName>
</protein>
<dbReference type="OrthoDB" id="19657at2759"/>
<feature type="region of interest" description="Disordered" evidence="1">
    <location>
        <begin position="472"/>
        <end position="517"/>
    </location>
</feature>
<dbReference type="GO" id="GO:0016787">
    <property type="term" value="F:hydrolase activity"/>
    <property type="evidence" value="ECO:0007669"/>
    <property type="project" value="UniProtKB-KW"/>
</dbReference>
<comment type="caution">
    <text evidence="2">The sequence shown here is derived from an EMBL/GenBank/DDBJ whole genome shotgun (WGS) entry which is preliminary data.</text>
</comment>
<dbReference type="AlphaFoldDB" id="A0A2S5B9N1"/>
<organism evidence="2 3">
    <name type="scientific">Rhodotorula taiwanensis</name>
    <dbReference type="NCBI Taxonomy" id="741276"/>
    <lineage>
        <taxon>Eukaryota</taxon>
        <taxon>Fungi</taxon>
        <taxon>Dikarya</taxon>
        <taxon>Basidiomycota</taxon>
        <taxon>Pucciniomycotina</taxon>
        <taxon>Microbotryomycetes</taxon>
        <taxon>Sporidiobolales</taxon>
        <taxon>Sporidiobolaceae</taxon>
        <taxon>Rhodotorula</taxon>
    </lineage>
</organism>
<feature type="compositionally biased region" description="Polar residues" evidence="1">
    <location>
        <begin position="476"/>
        <end position="497"/>
    </location>
</feature>
<gene>
    <name evidence="2" type="ORF">BMF94_3427</name>
</gene>
<evidence type="ECO:0000313" key="2">
    <source>
        <dbReference type="EMBL" id="POY73490.1"/>
    </source>
</evidence>
<dbReference type="Proteomes" id="UP000237144">
    <property type="component" value="Unassembled WGS sequence"/>
</dbReference>
<evidence type="ECO:0000313" key="3">
    <source>
        <dbReference type="Proteomes" id="UP000237144"/>
    </source>
</evidence>
<sequence>MPHLQLPGDVSLFYDFPCGAPDPSKPSVVLLAPALLNTLFLAPHVEALRDAYSVCTVDLRGQGRSSGGASPNFDHWVAAADIGEVELSGLAACTRSRSRTPGQIANARFTLSRPCYPFYSLSDGESLLQTRDALQLPASHIFAPGHAAFRTALNLAILFPERVLTLSIVGAMSLFGPPRNVAAFQEVNQQWSFPEDTDLWVECLGAIGEYTLTKYEGHEREWDTVLPTIARHYNPYRQANIYISTAPNLVVSQLVSSERWIAYLTKRLRQSTGIDADLLATVKQPVLLIHGEQDLAFPTEEIEVFRRHLSSSPDVRFHIEPEAPQLVAITHVKSTMPRVRSFLDAYRHLSSAPSALDCTAALARAAQIARNPDVAKRDPRLPDSFSLLSDDERRANKARWDEMMRRQAECQVVLPMCFEKDDWEEGAETQRRWKWSTREEYAQQHYARRPSSLFSFGDAVTTTVEVTESRSHVSSISGKQLPAQTVSIESRRASANSAEEEEVPPPVPPKDRPTLRV</sequence>
<accession>A0A2S5B9N1</accession>
<keyword evidence="3" id="KW-1185">Reference proteome</keyword>
<evidence type="ECO:0000256" key="1">
    <source>
        <dbReference type="SAM" id="MobiDB-lite"/>
    </source>
</evidence>
<keyword evidence="2" id="KW-0378">Hydrolase</keyword>
<dbReference type="InterPro" id="IPR029058">
    <property type="entry name" value="AB_hydrolase_fold"/>
</dbReference>
<dbReference type="SUPFAM" id="SSF53474">
    <property type="entry name" value="alpha/beta-Hydrolases"/>
    <property type="match status" value="1"/>
</dbReference>
<reference evidence="2 3" key="1">
    <citation type="journal article" date="2018" name="Front. Microbiol.">
        <title>Prospects for Fungal Bioremediation of Acidic Radioactive Waste Sites: Characterization and Genome Sequence of Rhodotorula taiwanensis MD1149.</title>
        <authorList>
            <person name="Tkavc R."/>
            <person name="Matrosova V.Y."/>
            <person name="Grichenko O.E."/>
            <person name="Gostincar C."/>
            <person name="Volpe R.P."/>
            <person name="Klimenkova P."/>
            <person name="Gaidamakova E.K."/>
            <person name="Zhou C.E."/>
            <person name="Stewart B.J."/>
            <person name="Lyman M.G."/>
            <person name="Malfatti S.A."/>
            <person name="Rubinfeld B."/>
            <person name="Courtot M."/>
            <person name="Singh J."/>
            <person name="Dalgard C.L."/>
            <person name="Hamilton T."/>
            <person name="Frey K.G."/>
            <person name="Gunde-Cimerman N."/>
            <person name="Dugan L."/>
            <person name="Daly M.J."/>
        </authorList>
    </citation>
    <scope>NUCLEOTIDE SEQUENCE [LARGE SCALE GENOMIC DNA]</scope>
    <source>
        <strain evidence="2 3">MD1149</strain>
    </source>
</reference>
<name>A0A2S5B9N1_9BASI</name>
<proteinExistence type="predicted"/>
<dbReference type="Gene3D" id="3.40.50.1820">
    <property type="entry name" value="alpha/beta hydrolase"/>
    <property type="match status" value="1"/>
</dbReference>
<dbReference type="EMBL" id="PJQD01000036">
    <property type="protein sequence ID" value="POY73490.1"/>
    <property type="molecule type" value="Genomic_DNA"/>
</dbReference>